<keyword evidence="2 3" id="KW-0472">Membrane</keyword>
<dbReference type="Pfam" id="PF03323">
    <property type="entry name" value="GerA"/>
    <property type="match status" value="1"/>
</dbReference>
<feature type="transmembrane region" description="Helical" evidence="3">
    <location>
        <begin position="325"/>
        <end position="344"/>
    </location>
</feature>
<dbReference type="RefSeq" id="WP_155612813.1">
    <property type="nucleotide sequence ID" value="NZ_WNZW01000012.1"/>
</dbReference>
<proteinExistence type="inferred from homology"/>
<dbReference type="GO" id="GO:0009847">
    <property type="term" value="P:spore germination"/>
    <property type="evidence" value="ECO:0007669"/>
    <property type="project" value="InterPro"/>
</dbReference>
<evidence type="ECO:0000256" key="3">
    <source>
        <dbReference type="SAM" id="Phobius"/>
    </source>
</evidence>
<comment type="similarity">
    <text evidence="1">Belongs to the GerABKA family.</text>
</comment>
<gene>
    <name evidence="4" type="ORF">GNP95_21055</name>
</gene>
<evidence type="ECO:0000256" key="2">
    <source>
        <dbReference type="ARBA" id="ARBA00023136"/>
    </source>
</evidence>
<sequence length="536" mass="60512">MSLWLRLLRRQRKNNSSVQLPKHVHKALPANLTSDSEVSPSSSVEQRDDRVPWMKQQLENCSDIVFRQFKIKTGDRCTLVYLRSTADQTTIQEVILRSLLDYSGSEDSDLIRYLFDDQAISVSEIKIVTETNEAITTVLSFGVVLMIEGEPRIMTFPSVSALTTRAIEEAPNESVIRGPRESFNESLDMNLSLLRRRLKSRNFKMEEHSLGTKTKTRFVIAYIEGICKPELIQELKRRLSYLDIDAVLGSSTFEETIEDSPYSPFPQVEYTERPDIVSASLLEGRIAIIVDGTPSAILAPVTLTMLMQTSEDYFQRYIAATWIRWIRFLFLFASLLLPSLYIAITTFHPEMIPFKLLMTVAAAREIVPFPAFVEAFIMELSFEALREASIRIPKSIGQAVSIIGALIIGTAAVQAGIVSAAMVIIVSLTGIASFIIPHFDLGLTIRLLRFPIMALASMLGLFGITCGLIIIYIHLLNLKSFGLPYLYPLTPLAKADLNDTLYRAPWWAMQQRPVALTPNEQRQKKNPRGWVKQKEE</sequence>
<evidence type="ECO:0000313" key="4">
    <source>
        <dbReference type="EMBL" id="MUG47443.1"/>
    </source>
</evidence>
<dbReference type="PIRSF" id="PIRSF005690">
    <property type="entry name" value="GerBA"/>
    <property type="match status" value="1"/>
</dbReference>
<evidence type="ECO:0000256" key="1">
    <source>
        <dbReference type="ARBA" id="ARBA00005278"/>
    </source>
</evidence>
<feature type="transmembrane region" description="Helical" evidence="3">
    <location>
        <begin position="399"/>
        <end position="432"/>
    </location>
</feature>
<dbReference type="OrthoDB" id="1726708at2"/>
<comment type="caution">
    <text evidence="4">The sequence shown here is derived from an EMBL/GenBank/DDBJ whole genome shotgun (WGS) entry which is preliminary data.</text>
</comment>
<organism evidence="4 5">
    <name type="scientific">Paenibacillus woosongensis</name>
    <dbReference type="NCBI Taxonomy" id="307580"/>
    <lineage>
        <taxon>Bacteria</taxon>
        <taxon>Bacillati</taxon>
        <taxon>Bacillota</taxon>
        <taxon>Bacilli</taxon>
        <taxon>Bacillales</taxon>
        <taxon>Paenibacillaceae</taxon>
        <taxon>Paenibacillus</taxon>
    </lineage>
</organism>
<evidence type="ECO:0000313" key="5">
    <source>
        <dbReference type="Proteomes" id="UP000447876"/>
    </source>
</evidence>
<keyword evidence="3" id="KW-0812">Transmembrane</keyword>
<feature type="transmembrane region" description="Helical" evidence="3">
    <location>
        <begin position="452"/>
        <end position="475"/>
    </location>
</feature>
<dbReference type="PANTHER" id="PTHR22550:SF5">
    <property type="entry name" value="LEUCINE ZIPPER PROTEIN 4"/>
    <property type="match status" value="1"/>
</dbReference>
<name>A0A7X3CP52_9BACL</name>
<dbReference type="Proteomes" id="UP000447876">
    <property type="component" value="Unassembled WGS sequence"/>
</dbReference>
<dbReference type="InterPro" id="IPR050768">
    <property type="entry name" value="UPF0353/GerABKA_families"/>
</dbReference>
<dbReference type="AlphaFoldDB" id="A0A7X3CP52"/>
<keyword evidence="3" id="KW-1133">Transmembrane helix</keyword>
<feature type="transmembrane region" description="Helical" evidence="3">
    <location>
        <begin position="356"/>
        <end position="378"/>
    </location>
</feature>
<dbReference type="EMBL" id="WNZW01000012">
    <property type="protein sequence ID" value="MUG47443.1"/>
    <property type="molecule type" value="Genomic_DNA"/>
</dbReference>
<accession>A0A7X3CP52</accession>
<protein>
    <submittedName>
        <fullName evidence="4">Spore germination protein</fullName>
    </submittedName>
</protein>
<dbReference type="GO" id="GO:0016020">
    <property type="term" value="C:membrane"/>
    <property type="evidence" value="ECO:0007669"/>
    <property type="project" value="InterPro"/>
</dbReference>
<reference evidence="4 5" key="1">
    <citation type="submission" date="2019-11" db="EMBL/GenBank/DDBJ databases">
        <title>Draft genome sequences of five Paenibacillus species of dairy origin.</title>
        <authorList>
            <person name="Olajide A.M."/>
            <person name="Chen S."/>
            <person name="Lapointe G."/>
        </authorList>
    </citation>
    <scope>NUCLEOTIDE SEQUENCE [LARGE SCALE GENOMIC DNA]</scope>
    <source>
        <strain evidence="4 5">12CR55</strain>
    </source>
</reference>
<dbReference type="PANTHER" id="PTHR22550">
    <property type="entry name" value="SPORE GERMINATION PROTEIN"/>
    <property type="match status" value="1"/>
</dbReference>
<dbReference type="InterPro" id="IPR004995">
    <property type="entry name" value="Spore_Ger"/>
</dbReference>